<comment type="pathway">
    <text evidence="2">Protein modification; protein ubiquitination.</text>
</comment>
<keyword evidence="7 10" id="KW-0863">Zinc-finger</keyword>
<dbReference type="InterPro" id="IPR036397">
    <property type="entry name" value="RNaseH_sf"/>
</dbReference>
<keyword evidence="13" id="KW-1185">Reference proteome</keyword>
<dbReference type="PROSITE" id="PS51081">
    <property type="entry name" value="ZF_SIAH"/>
    <property type="match status" value="1"/>
</dbReference>
<evidence type="ECO:0000256" key="2">
    <source>
        <dbReference type="ARBA" id="ARBA00004906"/>
    </source>
</evidence>
<name>A0ABQ8TYX6_PERAM</name>
<keyword evidence="9" id="KW-0862">Zinc</keyword>
<gene>
    <name evidence="12" type="ORF">ANN_03428</name>
</gene>
<protein>
    <recommendedName>
        <fullName evidence="4">RING-type E3 ubiquitin transferase</fullName>
        <ecNumber evidence="4">2.3.2.27</ecNumber>
    </recommendedName>
</protein>
<evidence type="ECO:0000313" key="12">
    <source>
        <dbReference type="EMBL" id="KAJ4451944.1"/>
    </source>
</evidence>
<evidence type="ECO:0000256" key="8">
    <source>
        <dbReference type="ARBA" id="ARBA00022786"/>
    </source>
</evidence>
<evidence type="ECO:0000256" key="10">
    <source>
        <dbReference type="PROSITE-ProRule" id="PRU00455"/>
    </source>
</evidence>
<evidence type="ECO:0000256" key="3">
    <source>
        <dbReference type="ARBA" id="ARBA00009119"/>
    </source>
</evidence>
<comment type="caution">
    <text evidence="12">The sequence shown here is derived from an EMBL/GenBank/DDBJ whole genome shotgun (WGS) entry which is preliminary data.</text>
</comment>
<dbReference type="Pfam" id="PF21362">
    <property type="entry name" value="Sina_RING"/>
    <property type="match status" value="1"/>
</dbReference>
<dbReference type="Gene3D" id="3.30.420.10">
    <property type="entry name" value="Ribonuclease H-like superfamily/Ribonuclease H"/>
    <property type="match status" value="1"/>
</dbReference>
<keyword evidence="5" id="KW-0808">Transferase</keyword>
<evidence type="ECO:0000256" key="1">
    <source>
        <dbReference type="ARBA" id="ARBA00000900"/>
    </source>
</evidence>
<evidence type="ECO:0000259" key="11">
    <source>
        <dbReference type="PROSITE" id="PS51081"/>
    </source>
</evidence>
<evidence type="ECO:0000256" key="4">
    <source>
        <dbReference type="ARBA" id="ARBA00012483"/>
    </source>
</evidence>
<evidence type="ECO:0000313" key="13">
    <source>
        <dbReference type="Proteomes" id="UP001148838"/>
    </source>
</evidence>
<evidence type="ECO:0000256" key="6">
    <source>
        <dbReference type="ARBA" id="ARBA00022723"/>
    </source>
</evidence>
<dbReference type="Proteomes" id="UP001148838">
    <property type="component" value="Unassembled WGS sequence"/>
</dbReference>
<feature type="domain" description="SIAH-type" evidence="11">
    <location>
        <begin position="139"/>
        <end position="203"/>
    </location>
</feature>
<dbReference type="EC" id="2.3.2.27" evidence="4"/>
<dbReference type="InterPro" id="IPR013010">
    <property type="entry name" value="Znf_SIAH"/>
</dbReference>
<comment type="similarity">
    <text evidence="3">Belongs to the SINA (Seven in absentia) family.</text>
</comment>
<organism evidence="12 13">
    <name type="scientific">Periplaneta americana</name>
    <name type="common">American cockroach</name>
    <name type="synonym">Blatta americana</name>
    <dbReference type="NCBI Taxonomy" id="6978"/>
    <lineage>
        <taxon>Eukaryota</taxon>
        <taxon>Metazoa</taxon>
        <taxon>Ecdysozoa</taxon>
        <taxon>Arthropoda</taxon>
        <taxon>Hexapoda</taxon>
        <taxon>Insecta</taxon>
        <taxon>Pterygota</taxon>
        <taxon>Neoptera</taxon>
        <taxon>Polyneoptera</taxon>
        <taxon>Dictyoptera</taxon>
        <taxon>Blattodea</taxon>
        <taxon>Blattoidea</taxon>
        <taxon>Blattidae</taxon>
        <taxon>Blattinae</taxon>
        <taxon>Periplaneta</taxon>
    </lineage>
</organism>
<dbReference type="SUPFAM" id="SSF49599">
    <property type="entry name" value="TRAF domain-like"/>
    <property type="match status" value="1"/>
</dbReference>
<evidence type="ECO:0000256" key="7">
    <source>
        <dbReference type="ARBA" id="ARBA00022771"/>
    </source>
</evidence>
<keyword evidence="8" id="KW-0833">Ubl conjugation pathway</keyword>
<sequence>MVGKDIKYTRKGDIAWPPRSPDLTVCDFFLWEHLKTKVFGGNPARTIPALKQRIRGEVAAISLIEMPVRNDFEDELRITSLLPYFQCKICQEYLTIPIVTCERGHNVCTSCRIRQEHCRVCKGNLSDTRNRMLEEMVEDMEYPCRRRELGCFDFLKQCDLGLHEKTCAKKNSLQCPLRTLRRSRCNWSGERPNLKEHFLRKHVGNLKTPTGPDNSILLHIPVMIAMSSGYQTTYLEVHDQLFLCIWENVSNSKNHSTYFSVINLGGPDTVGSHMSFTFSLREKDSLCNSMKHKKLEGNVVEIDEIYQGRASGADPDSKQGRLIFIRHGINAARCSAVKKGDEEKSYGSP</sequence>
<dbReference type="InterPro" id="IPR004162">
    <property type="entry name" value="SINA-like_animal"/>
</dbReference>
<dbReference type="EMBL" id="JAJSOF020000001">
    <property type="protein sequence ID" value="KAJ4451944.1"/>
    <property type="molecule type" value="Genomic_DNA"/>
</dbReference>
<dbReference type="PANTHER" id="PTHR45877:SF2">
    <property type="entry name" value="E3 UBIQUITIN-PROTEIN LIGASE SINA-RELATED"/>
    <property type="match status" value="1"/>
</dbReference>
<reference evidence="12 13" key="1">
    <citation type="journal article" date="2022" name="Allergy">
        <title>Genome assembly and annotation of Periplaneta americana reveal a comprehensive cockroach allergen profile.</title>
        <authorList>
            <person name="Wang L."/>
            <person name="Xiong Q."/>
            <person name="Saelim N."/>
            <person name="Wang L."/>
            <person name="Nong W."/>
            <person name="Wan A.T."/>
            <person name="Shi M."/>
            <person name="Liu X."/>
            <person name="Cao Q."/>
            <person name="Hui J.H.L."/>
            <person name="Sookrung N."/>
            <person name="Leung T.F."/>
            <person name="Tungtrongchitr A."/>
            <person name="Tsui S.K.W."/>
        </authorList>
    </citation>
    <scope>NUCLEOTIDE SEQUENCE [LARGE SCALE GENOMIC DNA]</scope>
    <source>
        <strain evidence="12">PWHHKU_190912</strain>
    </source>
</reference>
<dbReference type="InterPro" id="IPR013083">
    <property type="entry name" value="Znf_RING/FYVE/PHD"/>
</dbReference>
<proteinExistence type="inferred from homology"/>
<dbReference type="Gene3D" id="3.30.40.10">
    <property type="entry name" value="Zinc/RING finger domain, C3HC4 (zinc finger)"/>
    <property type="match status" value="1"/>
</dbReference>
<evidence type="ECO:0000256" key="5">
    <source>
        <dbReference type="ARBA" id="ARBA00022679"/>
    </source>
</evidence>
<accession>A0ABQ8TYX6</accession>
<keyword evidence="6" id="KW-0479">Metal-binding</keyword>
<dbReference type="PANTHER" id="PTHR45877">
    <property type="entry name" value="E3 UBIQUITIN-PROTEIN LIGASE SIAH2"/>
    <property type="match status" value="1"/>
</dbReference>
<dbReference type="Pfam" id="PF21361">
    <property type="entry name" value="Sina_ZnF"/>
    <property type="match status" value="1"/>
</dbReference>
<evidence type="ECO:0000256" key="9">
    <source>
        <dbReference type="ARBA" id="ARBA00022833"/>
    </source>
</evidence>
<dbReference type="InterPro" id="IPR049548">
    <property type="entry name" value="Sina-like_RING"/>
</dbReference>
<comment type="catalytic activity">
    <reaction evidence="1">
        <text>S-ubiquitinyl-[E2 ubiquitin-conjugating enzyme]-L-cysteine + [acceptor protein]-L-lysine = [E2 ubiquitin-conjugating enzyme]-L-cysteine + N(6)-ubiquitinyl-[acceptor protein]-L-lysine.</text>
        <dbReference type="EC" id="2.3.2.27"/>
    </reaction>
</comment>